<proteinExistence type="predicted"/>
<dbReference type="AlphaFoldDB" id="A0A1W1WQ15"/>
<name>A0A1W1WQ15_9BACT</name>
<dbReference type="RefSeq" id="WP_084274683.1">
    <property type="nucleotide sequence ID" value="NZ_AP026671.1"/>
</dbReference>
<dbReference type="STRING" id="1069081.SAMN05660197_0148"/>
<sequence>MEKVLANIRPVDKEIDIEELKKRKKQEEKDRHLINGFQAILRLNNGKLIQKQILKYFNEDDYSVYSKQKIFPVLNNPHYDGKYWKVWRTGERNHIKEYHLIDTL</sequence>
<dbReference type="Proteomes" id="UP000192602">
    <property type="component" value="Unassembled WGS sequence"/>
</dbReference>
<reference evidence="2" key="1">
    <citation type="submission" date="2017-04" db="EMBL/GenBank/DDBJ databases">
        <authorList>
            <person name="Varghese N."/>
            <person name="Submissions S."/>
        </authorList>
    </citation>
    <scope>NUCLEOTIDE SEQUENCE [LARGE SCALE GENOMIC DNA]</scope>
    <source>
        <strain evidence="2">DSM 16512</strain>
    </source>
</reference>
<keyword evidence="2" id="KW-1185">Reference proteome</keyword>
<dbReference type="EMBL" id="FWWZ01000001">
    <property type="protein sequence ID" value="SMC08398.1"/>
    <property type="molecule type" value="Genomic_DNA"/>
</dbReference>
<protein>
    <submittedName>
        <fullName evidence="1">Uncharacterized protein</fullName>
    </submittedName>
</protein>
<organism evidence="1 2">
    <name type="scientific">Nitratiruptor tergarcus DSM 16512</name>
    <dbReference type="NCBI Taxonomy" id="1069081"/>
    <lineage>
        <taxon>Bacteria</taxon>
        <taxon>Pseudomonadati</taxon>
        <taxon>Campylobacterota</taxon>
        <taxon>Epsilonproteobacteria</taxon>
        <taxon>Nautiliales</taxon>
        <taxon>Nitratiruptoraceae</taxon>
        <taxon>Nitratiruptor</taxon>
    </lineage>
</organism>
<evidence type="ECO:0000313" key="1">
    <source>
        <dbReference type="EMBL" id="SMC08398.1"/>
    </source>
</evidence>
<evidence type="ECO:0000313" key="2">
    <source>
        <dbReference type="Proteomes" id="UP000192602"/>
    </source>
</evidence>
<gene>
    <name evidence="1" type="ORF">SAMN05660197_0148</name>
</gene>
<accession>A0A1W1WQ15</accession>